<evidence type="ECO:0000259" key="10">
    <source>
        <dbReference type="Pfam" id="PF04290"/>
    </source>
</evidence>
<dbReference type="AlphaFoldDB" id="A0A2P5TN86"/>
<proteinExistence type="inferred from homology"/>
<feature type="transmembrane region" description="Helical" evidence="9">
    <location>
        <begin position="89"/>
        <end position="107"/>
    </location>
</feature>
<evidence type="ECO:0000256" key="1">
    <source>
        <dbReference type="ARBA" id="ARBA00004429"/>
    </source>
</evidence>
<keyword evidence="2 9" id="KW-0813">Transport</keyword>
<evidence type="ECO:0000256" key="8">
    <source>
        <dbReference type="ARBA" id="ARBA00038436"/>
    </source>
</evidence>
<comment type="subunit">
    <text evidence="9">The complex comprises the extracytoplasmic solute receptor protein and the two transmembrane proteins.</text>
</comment>
<organism evidence="11 12">
    <name type="scientific">Oceanisphaera arctica</name>
    <dbReference type="NCBI Taxonomy" id="641510"/>
    <lineage>
        <taxon>Bacteria</taxon>
        <taxon>Pseudomonadati</taxon>
        <taxon>Pseudomonadota</taxon>
        <taxon>Gammaproteobacteria</taxon>
        <taxon>Aeromonadales</taxon>
        <taxon>Aeromonadaceae</taxon>
        <taxon>Oceanisphaera</taxon>
    </lineage>
</organism>
<dbReference type="Proteomes" id="UP000242231">
    <property type="component" value="Unassembled WGS sequence"/>
</dbReference>
<dbReference type="RefSeq" id="WP_104485985.1">
    <property type="nucleotide sequence ID" value="NZ_BMYB01000003.1"/>
</dbReference>
<dbReference type="InterPro" id="IPR007387">
    <property type="entry name" value="TRAP_DctQ"/>
</dbReference>
<evidence type="ECO:0000256" key="2">
    <source>
        <dbReference type="ARBA" id="ARBA00022448"/>
    </source>
</evidence>
<comment type="function">
    <text evidence="9">Part of the tripartite ATP-independent periplasmic (TRAP) transport system.</text>
</comment>
<dbReference type="GO" id="GO:0015740">
    <property type="term" value="P:C4-dicarboxylate transport"/>
    <property type="evidence" value="ECO:0007669"/>
    <property type="project" value="TreeGrafter"/>
</dbReference>
<evidence type="ECO:0000256" key="4">
    <source>
        <dbReference type="ARBA" id="ARBA00022519"/>
    </source>
</evidence>
<sequence>MFKLLKQMDKLENYVCQLLLCLFVVLLFMQVILRVFFNYGIPWSEELSRFAFVWFVFLGASYAARLSAHNRVTFHLRMMPDKLRNIVELLGDVFWIAFNTLMTIKSIEVIDSMMEFTYFSPALDWSMAYLYMIFPISFTLTSLRIIQVNYLKLVCGVKFGDVDEPNLEENIMSTPASKTGHNGSGPLA</sequence>
<evidence type="ECO:0000256" key="9">
    <source>
        <dbReference type="RuleBase" id="RU369079"/>
    </source>
</evidence>
<accession>A0A2P5TN86</accession>
<keyword evidence="5 9" id="KW-0812">Transmembrane</keyword>
<comment type="similarity">
    <text evidence="8 9">Belongs to the TRAP transporter small permease family.</text>
</comment>
<dbReference type="GO" id="GO:0022857">
    <property type="term" value="F:transmembrane transporter activity"/>
    <property type="evidence" value="ECO:0007669"/>
    <property type="project" value="UniProtKB-UniRule"/>
</dbReference>
<dbReference type="GO" id="GO:0005886">
    <property type="term" value="C:plasma membrane"/>
    <property type="evidence" value="ECO:0007669"/>
    <property type="project" value="UniProtKB-SubCell"/>
</dbReference>
<dbReference type="EMBL" id="MPZM01000010">
    <property type="protein sequence ID" value="PPL16988.1"/>
    <property type="molecule type" value="Genomic_DNA"/>
</dbReference>
<keyword evidence="7 9" id="KW-0472">Membrane</keyword>
<evidence type="ECO:0000313" key="12">
    <source>
        <dbReference type="Proteomes" id="UP000242231"/>
    </source>
</evidence>
<comment type="caution">
    <text evidence="11">The sequence shown here is derived from an EMBL/GenBank/DDBJ whole genome shotgun (WGS) entry which is preliminary data.</text>
</comment>
<dbReference type="PANTHER" id="PTHR35011">
    <property type="entry name" value="2,3-DIKETO-L-GULONATE TRAP TRANSPORTER SMALL PERMEASE PROTEIN YIAM"/>
    <property type="match status" value="1"/>
</dbReference>
<feature type="transmembrane region" description="Helical" evidence="9">
    <location>
        <begin position="49"/>
        <end position="68"/>
    </location>
</feature>
<dbReference type="PANTHER" id="PTHR35011:SF2">
    <property type="entry name" value="2,3-DIKETO-L-GULONATE TRAP TRANSPORTER SMALL PERMEASE PROTEIN YIAM"/>
    <property type="match status" value="1"/>
</dbReference>
<gene>
    <name evidence="11" type="ORF">UN63_06590</name>
</gene>
<dbReference type="InterPro" id="IPR055348">
    <property type="entry name" value="DctQ"/>
</dbReference>
<comment type="subcellular location">
    <subcellularLocation>
        <location evidence="1 9">Cell inner membrane</location>
        <topology evidence="1 9">Multi-pass membrane protein</topology>
    </subcellularLocation>
</comment>
<reference evidence="12" key="1">
    <citation type="submission" date="2016-11" db="EMBL/GenBank/DDBJ databases">
        <authorList>
            <person name="Sisinthy S."/>
            <person name="Ara S."/>
            <person name="Gundlapally S.R."/>
        </authorList>
    </citation>
    <scope>NUCLEOTIDE SEQUENCE [LARGE SCALE GENOMIC DNA]</scope>
    <source>
        <strain evidence="12">V1-41</strain>
    </source>
</reference>
<feature type="transmembrane region" description="Helical" evidence="9">
    <location>
        <begin position="127"/>
        <end position="146"/>
    </location>
</feature>
<keyword evidence="12" id="KW-1185">Reference proteome</keyword>
<evidence type="ECO:0000256" key="3">
    <source>
        <dbReference type="ARBA" id="ARBA00022475"/>
    </source>
</evidence>
<evidence type="ECO:0000256" key="7">
    <source>
        <dbReference type="ARBA" id="ARBA00023136"/>
    </source>
</evidence>
<evidence type="ECO:0000256" key="6">
    <source>
        <dbReference type="ARBA" id="ARBA00022989"/>
    </source>
</evidence>
<keyword evidence="3" id="KW-1003">Cell membrane</keyword>
<name>A0A2P5TN86_9GAMM</name>
<feature type="transmembrane region" description="Helical" evidence="9">
    <location>
        <begin position="12"/>
        <end position="37"/>
    </location>
</feature>
<protein>
    <recommendedName>
        <fullName evidence="9">TRAP transporter small permease protein</fullName>
    </recommendedName>
</protein>
<evidence type="ECO:0000313" key="11">
    <source>
        <dbReference type="EMBL" id="PPL16988.1"/>
    </source>
</evidence>
<dbReference type="OrthoDB" id="9791324at2"/>
<keyword evidence="6 9" id="KW-1133">Transmembrane helix</keyword>
<feature type="domain" description="Tripartite ATP-independent periplasmic transporters DctQ component" evidence="10">
    <location>
        <begin position="24"/>
        <end position="152"/>
    </location>
</feature>
<evidence type="ECO:0000256" key="5">
    <source>
        <dbReference type="ARBA" id="ARBA00022692"/>
    </source>
</evidence>
<dbReference type="Pfam" id="PF04290">
    <property type="entry name" value="DctQ"/>
    <property type="match status" value="1"/>
</dbReference>
<keyword evidence="4 9" id="KW-0997">Cell inner membrane</keyword>